<dbReference type="AlphaFoldDB" id="A0AAE1T864"/>
<keyword evidence="2" id="KW-1185">Reference proteome</keyword>
<reference evidence="1" key="2">
    <citation type="journal article" date="2024" name="Plant">
        <title>Genomic evolution and insights into agronomic trait innovations of Sesamum species.</title>
        <authorList>
            <person name="Miao H."/>
            <person name="Wang L."/>
            <person name="Qu L."/>
            <person name="Liu H."/>
            <person name="Sun Y."/>
            <person name="Le M."/>
            <person name="Wang Q."/>
            <person name="Wei S."/>
            <person name="Zheng Y."/>
            <person name="Lin W."/>
            <person name="Duan Y."/>
            <person name="Cao H."/>
            <person name="Xiong S."/>
            <person name="Wang X."/>
            <person name="Wei L."/>
            <person name="Li C."/>
            <person name="Ma Q."/>
            <person name="Ju M."/>
            <person name="Zhao R."/>
            <person name="Li G."/>
            <person name="Mu C."/>
            <person name="Tian Q."/>
            <person name="Mei H."/>
            <person name="Zhang T."/>
            <person name="Gao T."/>
            <person name="Zhang H."/>
        </authorList>
    </citation>
    <scope>NUCLEOTIDE SEQUENCE</scope>
    <source>
        <strain evidence="1">K16</strain>
    </source>
</reference>
<reference evidence="1" key="1">
    <citation type="submission" date="2020-06" db="EMBL/GenBank/DDBJ databases">
        <authorList>
            <person name="Li T."/>
            <person name="Hu X."/>
            <person name="Zhang T."/>
            <person name="Song X."/>
            <person name="Zhang H."/>
            <person name="Dai N."/>
            <person name="Sheng W."/>
            <person name="Hou X."/>
            <person name="Wei L."/>
        </authorList>
    </citation>
    <scope>NUCLEOTIDE SEQUENCE</scope>
    <source>
        <strain evidence="1">K16</strain>
        <tissue evidence="1">Leaf</tissue>
    </source>
</reference>
<proteinExistence type="predicted"/>
<dbReference type="EMBL" id="JACGWL010000527">
    <property type="protein sequence ID" value="KAK4383715.1"/>
    <property type="molecule type" value="Genomic_DNA"/>
</dbReference>
<evidence type="ECO:0000313" key="1">
    <source>
        <dbReference type="EMBL" id="KAK4383715.1"/>
    </source>
</evidence>
<evidence type="ECO:0008006" key="3">
    <source>
        <dbReference type="Google" id="ProtNLM"/>
    </source>
</evidence>
<sequence>MPESKQSLNVLTPTHGISSEARVSDLLLHNPLRWNVDLIKHIFWEEDEILIYALPLGRLPQVDRWIWHYDSKGAYIVRSAYYSAITLLNREARMVVFSLNHRFQFGNSSGIKAYGMVPKLILSRQYILLKLLLPQFIVFWIHGNSRWIPPSQGFIKINLDGAVHASNPSVGAGVIASDWSGNCLQW</sequence>
<name>A0AAE1T864_9LAMI</name>
<organism evidence="1 2">
    <name type="scientific">Sesamum angolense</name>
    <dbReference type="NCBI Taxonomy" id="2727404"/>
    <lineage>
        <taxon>Eukaryota</taxon>
        <taxon>Viridiplantae</taxon>
        <taxon>Streptophyta</taxon>
        <taxon>Embryophyta</taxon>
        <taxon>Tracheophyta</taxon>
        <taxon>Spermatophyta</taxon>
        <taxon>Magnoliopsida</taxon>
        <taxon>eudicotyledons</taxon>
        <taxon>Gunneridae</taxon>
        <taxon>Pentapetalae</taxon>
        <taxon>asterids</taxon>
        <taxon>lamiids</taxon>
        <taxon>Lamiales</taxon>
        <taxon>Pedaliaceae</taxon>
        <taxon>Sesamum</taxon>
    </lineage>
</organism>
<evidence type="ECO:0000313" key="2">
    <source>
        <dbReference type="Proteomes" id="UP001289374"/>
    </source>
</evidence>
<accession>A0AAE1T864</accession>
<dbReference type="Proteomes" id="UP001289374">
    <property type="component" value="Unassembled WGS sequence"/>
</dbReference>
<gene>
    <name evidence="1" type="ORF">Sango_2749800</name>
</gene>
<comment type="caution">
    <text evidence="1">The sequence shown here is derived from an EMBL/GenBank/DDBJ whole genome shotgun (WGS) entry which is preliminary data.</text>
</comment>
<protein>
    <recommendedName>
        <fullName evidence="3">RNase H type-1 domain-containing protein</fullName>
    </recommendedName>
</protein>